<dbReference type="Pfam" id="PF11950">
    <property type="entry name" value="DUF3467"/>
    <property type="match status" value="1"/>
</dbReference>
<dbReference type="OrthoDB" id="9813817at2"/>
<sequence length="101" mass="11410">MSTAPNIPNESKIEIHLDPEILKGTFANVTNIGHAKEEFILDYLFIQQHPAPFGKLVSRMILTPGHAKRLLQALQENIRRYEEQFGTIDTGVSVPTNRTLQ</sequence>
<accession>I4B2F2</accession>
<evidence type="ECO:0008006" key="3">
    <source>
        <dbReference type="Google" id="ProtNLM"/>
    </source>
</evidence>
<dbReference type="KEGG" id="tpx:Turpa_0808"/>
<dbReference type="EMBL" id="CP002959">
    <property type="protein sequence ID" value="AFM11459.1"/>
    <property type="molecule type" value="Genomic_DNA"/>
</dbReference>
<organism evidence="1 2">
    <name type="scientific">Turneriella parva (strain ATCC BAA-1111 / DSM 21527 / NCTC 11395 / H)</name>
    <name type="common">Leptospira parva</name>
    <dbReference type="NCBI Taxonomy" id="869212"/>
    <lineage>
        <taxon>Bacteria</taxon>
        <taxon>Pseudomonadati</taxon>
        <taxon>Spirochaetota</taxon>
        <taxon>Spirochaetia</taxon>
        <taxon>Leptospirales</taxon>
        <taxon>Leptospiraceae</taxon>
        <taxon>Turneriella</taxon>
    </lineage>
</organism>
<dbReference type="InterPro" id="IPR021857">
    <property type="entry name" value="DUF3467"/>
</dbReference>
<dbReference type="STRING" id="869212.Turpa_0808"/>
<dbReference type="HOGENOM" id="CLU_153689_1_0_12"/>
<evidence type="ECO:0000313" key="2">
    <source>
        <dbReference type="Proteomes" id="UP000006048"/>
    </source>
</evidence>
<name>I4B2F2_TURPD</name>
<protein>
    <recommendedName>
        <fullName evidence="3">DUF3467 domain-containing protein</fullName>
    </recommendedName>
</protein>
<keyword evidence="2" id="KW-1185">Reference proteome</keyword>
<gene>
    <name evidence="1" type="ordered locus">Turpa_0808</name>
</gene>
<dbReference type="PATRIC" id="fig|869212.3.peg.781"/>
<proteinExistence type="predicted"/>
<reference evidence="1 2" key="1">
    <citation type="submission" date="2012-06" db="EMBL/GenBank/DDBJ databases">
        <title>The complete chromosome of genome of Turneriella parva DSM 21527.</title>
        <authorList>
            <consortium name="US DOE Joint Genome Institute (JGI-PGF)"/>
            <person name="Lucas S."/>
            <person name="Han J."/>
            <person name="Lapidus A."/>
            <person name="Bruce D."/>
            <person name="Goodwin L."/>
            <person name="Pitluck S."/>
            <person name="Peters L."/>
            <person name="Kyrpides N."/>
            <person name="Mavromatis K."/>
            <person name="Ivanova N."/>
            <person name="Mikhailova N."/>
            <person name="Chertkov O."/>
            <person name="Detter J.C."/>
            <person name="Tapia R."/>
            <person name="Han C."/>
            <person name="Land M."/>
            <person name="Hauser L."/>
            <person name="Markowitz V."/>
            <person name="Cheng J.-F."/>
            <person name="Hugenholtz P."/>
            <person name="Woyke T."/>
            <person name="Wu D."/>
            <person name="Gronow S."/>
            <person name="Wellnitz S."/>
            <person name="Brambilla E."/>
            <person name="Klenk H.-P."/>
            <person name="Eisen J.A."/>
        </authorList>
    </citation>
    <scope>NUCLEOTIDE SEQUENCE [LARGE SCALE GENOMIC DNA]</scope>
    <source>
        <strain evidence="2">ATCC BAA-1111 / DSM 21527 / NCTC 11395 / H</strain>
    </source>
</reference>
<evidence type="ECO:0000313" key="1">
    <source>
        <dbReference type="EMBL" id="AFM11459.1"/>
    </source>
</evidence>
<dbReference type="AlphaFoldDB" id="I4B2F2"/>
<dbReference type="Proteomes" id="UP000006048">
    <property type="component" value="Chromosome"/>
</dbReference>
<dbReference type="RefSeq" id="WP_014801977.1">
    <property type="nucleotide sequence ID" value="NC_018020.1"/>
</dbReference>